<protein>
    <recommendedName>
        <fullName evidence="1">Pesticidal crystal protein Cry22Aa Ig-like domain-containing protein</fullName>
    </recommendedName>
</protein>
<dbReference type="AlphaFoldDB" id="A0A6C0EEY3"/>
<name>A0A6C0EEY3_9ZZZZ</name>
<sequence length="1100" mass="121548">MSSNADILLQQKYKTMIGLGSILCVSNTTILIGSASVCSNLYISGSTIMNSATVCTNLNILNNLIINANSTIVSNLNISNNTLIKGNLTINNNLYISANSFIKGNMQINSSLNVSGNTILNNAIVNSLNISNNTIFNNLLVNNLNISSYTVLNGNVSSNYLYISNFSKLQGNTSFLSNLLISGTTNLNNCLINANLNGNNFISQGNITINSLLNVTKTSILNNSIILNSINLNNNLNVASLNTNNLNISNYIICNLPEYQNYPSALAAGVPYWNLYRTGGIVKIMLDLISPIITLNGASIMTLYVGDTFQDPSVSITSDLNQNILPIVTGTVNTNMVGTYILSYIAYDYFNNCSNLLSRTVNVYNYPTISNVVLSSNIITFTTSGVFNIMSYLITQSSNIIVSETIITSNSINISSLTLSTTPYFIIIYLKRITNDILITNTIAVTNNNFGPMINRIGTNPLLKYLSSTYNLLNNITAVNLPSNSNISISSSNISIYNNLNQLITTPSNSILPISNGNSFTITYNITGSNNVSVSTTITTTIIDNIPPVITLLGNNPMLLSLGSSFIDPGYTVTDNSGQSITPTITGFVNPYILGNYTLTYTATDNSNNTTTSIRNILVAITKDIYRCVLLDTTDVTRGRFMKFNTNIISKLRQSNNWTIEVWAFLFPANNYSSGVNMNYYRGSNSLYPPPNTLVPNLNYSNYNNTIFTLYSNTNNITLIQLNTNNSTYAALYNIIIYWNNGSSTTYNCANGTEDGLSLNCNSWNHIAISYDGTNIRLYLNGSLSQYSYTQSNMLIGSSAITTDTLYIGVNNANLSDASINTTASKFNGYISQLTISNYCKYNTNFIPNLNLEPNNLNTCIFYLNNNFTDLISQNMGLVFYNGSMSYAIDTLPRLTSYNNNLIYAFPGSILINEYWCLHNKSIGKSWSIIDPLINPYNINQDFTNGLCIGFSYFIPCQSNFWNSNGYLSYYPAMFYMGSNPDDLTLPNLSFQFRDTDTQWGRLNYVTTTSSYTTNDFQLSYAYNYRAQSGRLLFRFFPNGNFELWFNGGLGYSTNIGFSNSTLTANRGLWIGRGANASWYGSIFNIKIYNTIVPWETAFQ</sequence>
<proteinExistence type="predicted"/>
<dbReference type="SUPFAM" id="SSF51161">
    <property type="entry name" value="Trimeric LpxA-like enzymes"/>
    <property type="match status" value="1"/>
</dbReference>
<dbReference type="InterPro" id="IPR032179">
    <property type="entry name" value="Cry22Aa_Ig-like"/>
</dbReference>
<organism evidence="2">
    <name type="scientific">viral metagenome</name>
    <dbReference type="NCBI Taxonomy" id="1070528"/>
    <lineage>
        <taxon>unclassified sequences</taxon>
        <taxon>metagenomes</taxon>
        <taxon>organismal metagenomes</taxon>
    </lineage>
</organism>
<dbReference type="Gene3D" id="2.60.120.200">
    <property type="match status" value="1"/>
</dbReference>
<evidence type="ECO:0000259" key="1">
    <source>
        <dbReference type="Pfam" id="PF16403"/>
    </source>
</evidence>
<dbReference type="InterPro" id="IPR013320">
    <property type="entry name" value="ConA-like_dom_sf"/>
</dbReference>
<dbReference type="InterPro" id="IPR013783">
    <property type="entry name" value="Ig-like_fold"/>
</dbReference>
<dbReference type="Pfam" id="PF13385">
    <property type="entry name" value="Laminin_G_3"/>
    <property type="match status" value="1"/>
</dbReference>
<dbReference type="Gene3D" id="2.160.10.10">
    <property type="entry name" value="Hexapeptide repeat proteins"/>
    <property type="match status" value="1"/>
</dbReference>
<dbReference type="Pfam" id="PF16403">
    <property type="entry name" value="Bact_surface_Ig-like"/>
    <property type="match status" value="2"/>
</dbReference>
<evidence type="ECO:0000313" key="2">
    <source>
        <dbReference type="EMBL" id="QHT26819.1"/>
    </source>
</evidence>
<reference evidence="2" key="1">
    <citation type="journal article" date="2020" name="Nature">
        <title>Giant virus diversity and host interactions through global metagenomics.</title>
        <authorList>
            <person name="Schulz F."/>
            <person name="Roux S."/>
            <person name="Paez-Espino D."/>
            <person name="Jungbluth S."/>
            <person name="Walsh D.A."/>
            <person name="Denef V.J."/>
            <person name="McMahon K.D."/>
            <person name="Konstantinidis K.T."/>
            <person name="Eloe-Fadrosh E.A."/>
            <person name="Kyrpides N.C."/>
            <person name="Woyke T."/>
        </authorList>
    </citation>
    <scope>NUCLEOTIDE SEQUENCE</scope>
    <source>
        <strain evidence="2">GVMAG-M-3300023179-2</strain>
    </source>
</reference>
<feature type="domain" description="Pesticidal crystal protein Cry22Aa Ig-like" evidence="1">
    <location>
        <begin position="293"/>
        <end position="363"/>
    </location>
</feature>
<feature type="domain" description="Pesticidal crystal protein Cry22Aa Ig-like" evidence="1">
    <location>
        <begin position="550"/>
        <end position="619"/>
    </location>
</feature>
<dbReference type="Gene3D" id="2.60.40.10">
    <property type="entry name" value="Immunoglobulins"/>
    <property type="match status" value="2"/>
</dbReference>
<accession>A0A6C0EEY3</accession>
<dbReference type="InterPro" id="IPR011004">
    <property type="entry name" value="Trimer_LpxA-like_sf"/>
</dbReference>
<dbReference type="SUPFAM" id="SSF49899">
    <property type="entry name" value="Concanavalin A-like lectins/glucanases"/>
    <property type="match status" value="1"/>
</dbReference>
<dbReference type="EMBL" id="MN739802">
    <property type="protein sequence ID" value="QHT26819.1"/>
    <property type="molecule type" value="Genomic_DNA"/>
</dbReference>